<dbReference type="EMBL" id="RCNL01000002">
    <property type="protein sequence ID" value="TXL79673.1"/>
    <property type="molecule type" value="Genomic_DNA"/>
</dbReference>
<dbReference type="RefSeq" id="WP_147788644.1">
    <property type="nucleotide sequence ID" value="NZ_RCNL01000002.1"/>
</dbReference>
<organism evidence="1 2">
    <name type="scientific">Pantoea vagans</name>
    <dbReference type="NCBI Taxonomy" id="470934"/>
    <lineage>
        <taxon>Bacteria</taxon>
        <taxon>Pseudomonadati</taxon>
        <taxon>Pseudomonadota</taxon>
        <taxon>Gammaproteobacteria</taxon>
        <taxon>Enterobacterales</taxon>
        <taxon>Erwiniaceae</taxon>
        <taxon>Pantoea</taxon>
    </lineage>
</organism>
<keyword evidence="2" id="KW-1185">Reference proteome</keyword>
<reference evidence="1 2" key="1">
    <citation type="submission" date="2018-10" db="EMBL/GenBank/DDBJ databases">
        <title>Draft genome sequence of Pantoea vagans isolated from corpses of the sugarcane aphid Melanaphis sacchari Zehntner.</title>
        <authorList>
            <person name="Toledo E."/>
            <person name="Pena G."/>
            <person name="Lozano L."/>
        </authorList>
    </citation>
    <scope>NUCLEOTIDE SEQUENCE [LARGE SCALE GENOMIC DNA]</scope>
    <source>
        <strain evidence="1 2">ET-90</strain>
    </source>
</reference>
<sequence length="253" mass="28568">MLTLDCSSRTQTLLTLSAGFSCKVHELEAVLLSLDLEQIYESDPAINVGSNYYLREYVCGMLGEPRPFTSAYWFHGTRTFSGNTFPGGLLSLDKSESVVMDMLIKLAPDQNISGKMQAWNKKMGVPDSMFQQRTADRTHWGPYGHLIREVHFHANELGLGDYVRLPELVEDVLNAYNEEYQCDLTEHYLRVLHPCLVWFLAKIDNKENTLETALSYAYTSVRRLPPGHGTTSGIDCNGLSVPSEHVIKVEFLK</sequence>
<dbReference type="Proteomes" id="UP000426772">
    <property type="component" value="Unassembled WGS sequence"/>
</dbReference>
<comment type="caution">
    <text evidence="1">The sequence shown here is derived from an EMBL/GenBank/DDBJ whole genome shotgun (WGS) entry which is preliminary data.</text>
</comment>
<proteinExistence type="predicted"/>
<evidence type="ECO:0000313" key="2">
    <source>
        <dbReference type="Proteomes" id="UP000426772"/>
    </source>
</evidence>
<protein>
    <submittedName>
        <fullName evidence="1">Uncharacterized protein</fullName>
    </submittedName>
</protein>
<gene>
    <name evidence="1" type="ORF">D9O29_05185</name>
</gene>
<evidence type="ECO:0000313" key="1">
    <source>
        <dbReference type="EMBL" id="TXL79673.1"/>
    </source>
</evidence>
<name>A0ABY3LI00_9GAMM</name>
<accession>A0ABY3LI00</accession>